<dbReference type="Pfam" id="PF10076">
    <property type="entry name" value="Phage_Mu_Gp48"/>
    <property type="match status" value="1"/>
</dbReference>
<sequence length="196" mass="22666">MAHSVDEWLGALWQVMPRGKAWSRDEDGDLNRFLRALAKRLNQTEFDAENLLPEMRPETTFMLLEEWEEYLELPECGQLSGTVEDRRRAVVEKYHRKGGLSPWQIEAVAAALGFTIRVTVILPHHCMRSCVYPLYPARYRWTLQIDVIGINGGRFTCIDNVMTPLLSERARELECVLTKYRLGGTAYEYFYSSGDN</sequence>
<protein>
    <recommendedName>
        <fullName evidence="3">DUF2313 domain-containing protein</fullName>
    </recommendedName>
</protein>
<evidence type="ECO:0000313" key="2">
    <source>
        <dbReference type="EMBL" id="SBV65197.1"/>
    </source>
</evidence>
<evidence type="ECO:0000313" key="1">
    <source>
        <dbReference type="EMBL" id="SBV64387.1"/>
    </source>
</evidence>
<accession>A0A212ICP4</accession>
<dbReference type="RefSeq" id="WP_288216080.1">
    <property type="nucleotide sequence ID" value="NZ_LT598670.1"/>
</dbReference>
<reference evidence="1" key="1">
    <citation type="submission" date="2016-04" db="EMBL/GenBank/DDBJ databases">
        <authorList>
            <person name="Evans L.H."/>
            <person name="Alamgir A."/>
            <person name="Owens N."/>
            <person name="Weber N.D."/>
            <person name="Virtaneva K."/>
            <person name="Barbian K."/>
            <person name="Babar A."/>
            <person name="Rosenke K."/>
        </authorList>
    </citation>
    <scope>NUCLEOTIDE SEQUENCE</scope>
    <source>
        <strain evidence="1">86-2</strain>
        <strain evidence="2">92-3</strain>
    </source>
</reference>
<dbReference type="AlphaFoldDB" id="A0A212ICP4"/>
<evidence type="ECO:0008006" key="3">
    <source>
        <dbReference type="Google" id="ProtNLM"/>
    </source>
</evidence>
<dbReference type="EMBL" id="FLUB01000018">
    <property type="protein sequence ID" value="SBV65197.1"/>
    <property type="molecule type" value="Genomic_DNA"/>
</dbReference>
<gene>
    <name evidence="1" type="ORF">KL86CIT2_360002</name>
    <name evidence="2" type="ORF">KM92CIT3_60232</name>
</gene>
<proteinExistence type="predicted"/>
<name>A0A212ICP4_9ENTR</name>
<organism evidence="1">
    <name type="scientific">uncultured Citrobacter sp</name>
    <dbReference type="NCBI Taxonomy" id="200446"/>
    <lineage>
        <taxon>Bacteria</taxon>
        <taxon>Pseudomonadati</taxon>
        <taxon>Pseudomonadota</taxon>
        <taxon>Gammaproteobacteria</taxon>
        <taxon>Enterobacterales</taxon>
        <taxon>Enterobacteriaceae</taxon>
        <taxon>Citrobacter</taxon>
        <taxon>environmental samples</taxon>
    </lineage>
</organism>
<dbReference type="InterPro" id="IPR018755">
    <property type="entry name" value="Phage_Mu_Gp48"/>
</dbReference>
<dbReference type="EMBL" id="FLUA01000034">
    <property type="protein sequence ID" value="SBV64387.1"/>
    <property type="molecule type" value="Genomic_DNA"/>
</dbReference>